<dbReference type="InterPro" id="IPR002104">
    <property type="entry name" value="Integrase_catalytic"/>
</dbReference>
<protein>
    <submittedName>
        <fullName evidence="7">Site-specific integrase</fullName>
    </submittedName>
</protein>
<evidence type="ECO:0000256" key="3">
    <source>
        <dbReference type="ARBA" id="ARBA00023172"/>
    </source>
</evidence>
<dbReference type="InterPro" id="IPR011010">
    <property type="entry name" value="DNA_brk_join_enz"/>
</dbReference>
<dbReference type="GO" id="GO:0003677">
    <property type="term" value="F:DNA binding"/>
    <property type="evidence" value="ECO:0007669"/>
    <property type="project" value="UniProtKB-UniRule"/>
</dbReference>
<dbReference type="Pfam" id="PF00589">
    <property type="entry name" value="Phage_integrase"/>
    <property type="match status" value="1"/>
</dbReference>
<dbReference type="PROSITE" id="PS51898">
    <property type="entry name" value="TYR_RECOMBINASE"/>
    <property type="match status" value="1"/>
</dbReference>
<dbReference type="GO" id="GO:0015074">
    <property type="term" value="P:DNA integration"/>
    <property type="evidence" value="ECO:0007669"/>
    <property type="project" value="InterPro"/>
</dbReference>
<gene>
    <name evidence="7" type="ORF">ERL59_18245</name>
</gene>
<evidence type="ECO:0000313" key="8">
    <source>
        <dbReference type="Proteomes" id="UP000448943"/>
    </source>
</evidence>
<comment type="similarity">
    <text evidence="1">Belongs to the 'phage' integrase family.</text>
</comment>
<dbReference type="AlphaFoldDB" id="A0A6N9Q8F2"/>
<evidence type="ECO:0000259" key="6">
    <source>
        <dbReference type="PROSITE" id="PS51900"/>
    </source>
</evidence>
<dbReference type="PROSITE" id="PS51900">
    <property type="entry name" value="CB"/>
    <property type="match status" value="1"/>
</dbReference>
<sequence length="451" mass="54433">MAKRFFHHFCPSDIQSKYSLIVFDDNKAPFIPLTEYYHWQIGRVSDSTALSYLNALEVFFYWLKHKSLHLGERITWDKETYLIKTAIKQYLQKEFQCKVRDQEKYERVYLTNKSNKTVNHFLAAIKGFYKCMISLKLYHHKNPLVSLEVEQDIREDLGIRKNKPRMPQIAGTEEPKSFRKQTESYFKIVNHEWVPEIIGDLDLPYIIYNAGEKMKWSLRDEVIIRFMFETGARISEILGLTIGDYRNRTDKHELSAFNKGSYKRRSKFLKISPDTLKLLIRYINVERNQYTNNPNNFKNLENNEQIFISQRGTVYSYNSFYNNWTKITKSVDIKLNPHKARHWFVTSMLRGIYEMSNSSAEIEERKKQLIEYMKWRDADTINVYEHYYDEDRYRDLHDKLIQNYLHREKEYLKSKTKNQINQKSTDEFITKQNNNFDDEWLNEFYEGMEDE</sequence>
<reference evidence="7 8" key="1">
    <citation type="submission" date="2019-01" db="EMBL/GenBank/DDBJ databases">
        <title>Chengkuizengella sp. nov., isolated from deep-sea sediment of East Pacific Ocean.</title>
        <authorList>
            <person name="Yang J."/>
            <person name="Lai Q."/>
            <person name="Shao Z."/>
        </authorList>
    </citation>
    <scope>NUCLEOTIDE SEQUENCE [LARGE SCALE GENOMIC DNA]</scope>
    <source>
        <strain evidence="7 8">YPA3-1-1</strain>
    </source>
</reference>
<dbReference type="Proteomes" id="UP000448943">
    <property type="component" value="Unassembled WGS sequence"/>
</dbReference>
<evidence type="ECO:0000313" key="7">
    <source>
        <dbReference type="EMBL" id="NBI30894.1"/>
    </source>
</evidence>
<evidence type="ECO:0000256" key="2">
    <source>
        <dbReference type="ARBA" id="ARBA00023125"/>
    </source>
</evidence>
<dbReference type="CDD" id="cd00397">
    <property type="entry name" value="DNA_BRE_C"/>
    <property type="match status" value="1"/>
</dbReference>
<dbReference type="GO" id="GO:0006310">
    <property type="term" value="P:DNA recombination"/>
    <property type="evidence" value="ECO:0007669"/>
    <property type="project" value="UniProtKB-KW"/>
</dbReference>
<dbReference type="Gene3D" id="1.10.443.10">
    <property type="entry name" value="Intergrase catalytic core"/>
    <property type="match status" value="1"/>
</dbReference>
<dbReference type="InterPro" id="IPR050090">
    <property type="entry name" value="Tyrosine_recombinase_XerCD"/>
</dbReference>
<keyword evidence="8" id="KW-1185">Reference proteome</keyword>
<name>A0A6N9Q8F2_9BACL</name>
<dbReference type="InterPro" id="IPR010998">
    <property type="entry name" value="Integrase_recombinase_N"/>
</dbReference>
<evidence type="ECO:0000259" key="5">
    <source>
        <dbReference type="PROSITE" id="PS51898"/>
    </source>
</evidence>
<comment type="caution">
    <text evidence="7">The sequence shown here is derived from an EMBL/GenBank/DDBJ whole genome shotgun (WGS) entry which is preliminary data.</text>
</comment>
<evidence type="ECO:0000256" key="1">
    <source>
        <dbReference type="ARBA" id="ARBA00008857"/>
    </source>
</evidence>
<keyword evidence="3" id="KW-0233">DNA recombination</keyword>
<accession>A0A6N9Q8F2</accession>
<dbReference type="RefSeq" id="WP_160647702.1">
    <property type="nucleotide sequence ID" value="NZ_SIJB01000043.1"/>
</dbReference>
<feature type="domain" description="Tyr recombinase" evidence="5">
    <location>
        <begin position="184"/>
        <end position="398"/>
    </location>
</feature>
<feature type="domain" description="Core-binding (CB)" evidence="6">
    <location>
        <begin position="27"/>
        <end position="133"/>
    </location>
</feature>
<dbReference type="PANTHER" id="PTHR30349">
    <property type="entry name" value="PHAGE INTEGRASE-RELATED"/>
    <property type="match status" value="1"/>
</dbReference>
<proteinExistence type="inferred from homology"/>
<dbReference type="Gene3D" id="1.10.150.130">
    <property type="match status" value="1"/>
</dbReference>
<evidence type="ECO:0000256" key="4">
    <source>
        <dbReference type="PROSITE-ProRule" id="PRU01248"/>
    </source>
</evidence>
<keyword evidence="2 4" id="KW-0238">DNA-binding</keyword>
<dbReference type="EMBL" id="SIJB01000043">
    <property type="protein sequence ID" value="NBI30894.1"/>
    <property type="molecule type" value="Genomic_DNA"/>
</dbReference>
<dbReference type="PANTHER" id="PTHR30349:SF41">
    <property type="entry name" value="INTEGRASE_RECOMBINASE PROTEIN MJ0367-RELATED"/>
    <property type="match status" value="1"/>
</dbReference>
<dbReference type="SUPFAM" id="SSF56349">
    <property type="entry name" value="DNA breaking-rejoining enzymes"/>
    <property type="match status" value="1"/>
</dbReference>
<dbReference type="InterPro" id="IPR013762">
    <property type="entry name" value="Integrase-like_cat_sf"/>
</dbReference>
<dbReference type="InterPro" id="IPR044068">
    <property type="entry name" value="CB"/>
</dbReference>
<dbReference type="OrthoDB" id="9803188at2"/>
<organism evidence="7 8">
    <name type="scientific">Chengkuizengella marina</name>
    <dbReference type="NCBI Taxonomy" id="2507566"/>
    <lineage>
        <taxon>Bacteria</taxon>
        <taxon>Bacillati</taxon>
        <taxon>Bacillota</taxon>
        <taxon>Bacilli</taxon>
        <taxon>Bacillales</taxon>
        <taxon>Paenibacillaceae</taxon>
        <taxon>Chengkuizengella</taxon>
    </lineage>
</organism>